<gene>
    <name evidence="1" type="ORF">BofuT4_P117040.1</name>
</gene>
<evidence type="ECO:0000313" key="2">
    <source>
        <dbReference type="Proteomes" id="UP000008177"/>
    </source>
</evidence>
<reference evidence="2" key="1">
    <citation type="journal article" date="2011" name="PLoS Genet.">
        <title>Genomic analysis of the necrotrophic fungal pathogens Sclerotinia sclerotiorum and Botrytis cinerea.</title>
        <authorList>
            <person name="Amselem J."/>
            <person name="Cuomo C.A."/>
            <person name="van Kan J.A."/>
            <person name="Viaud M."/>
            <person name="Benito E.P."/>
            <person name="Couloux A."/>
            <person name="Coutinho P.M."/>
            <person name="de Vries R.P."/>
            <person name="Dyer P.S."/>
            <person name="Fillinger S."/>
            <person name="Fournier E."/>
            <person name="Gout L."/>
            <person name="Hahn M."/>
            <person name="Kohn L."/>
            <person name="Lapalu N."/>
            <person name="Plummer K.M."/>
            <person name="Pradier J.M."/>
            <person name="Quevillon E."/>
            <person name="Sharon A."/>
            <person name="Simon A."/>
            <person name="ten Have A."/>
            <person name="Tudzynski B."/>
            <person name="Tudzynski P."/>
            <person name="Wincker P."/>
            <person name="Andrew M."/>
            <person name="Anthouard V."/>
            <person name="Beever R.E."/>
            <person name="Beffa R."/>
            <person name="Benoit I."/>
            <person name="Bouzid O."/>
            <person name="Brault B."/>
            <person name="Chen Z."/>
            <person name="Choquer M."/>
            <person name="Collemare J."/>
            <person name="Cotton P."/>
            <person name="Danchin E.G."/>
            <person name="Da Silva C."/>
            <person name="Gautier A."/>
            <person name="Giraud C."/>
            <person name="Giraud T."/>
            <person name="Gonzalez C."/>
            <person name="Grossetete S."/>
            <person name="Guldener U."/>
            <person name="Henrissat B."/>
            <person name="Howlett B.J."/>
            <person name="Kodira C."/>
            <person name="Kretschmer M."/>
            <person name="Lappartient A."/>
            <person name="Leroch M."/>
            <person name="Levis C."/>
            <person name="Mauceli E."/>
            <person name="Neuveglise C."/>
            <person name="Oeser B."/>
            <person name="Pearson M."/>
            <person name="Poulain J."/>
            <person name="Poussereau N."/>
            <person name="Quesneville H."/>
            <person name="Rascle C."/>
            <person name="Schumacher J."/>
            <person name="Segurens B."/>
            <person name="Sexton A."/>
            <person name="Silva E."/>
            <person name="Sirven C."/>
            <person name="Soanes D.M."/>
            <person name="Talbot N.J."/>
            <person name="Templeton M."/>
            <person name="Yandava C."/>
            <person name="Yarden O."/>
            <person name="Zeng Q."/>
            <person name="Rollins J.A."/>
            <person name="Lebrun M.H."/>
            <person name="Dickman M."/>
        </authorList>
    </citation>
    <scope>NUCLEOTIDE SEQUENCE [LARGE SCALE GENOMIC DNA]</scope>
    <source>
        <strain evidence="2">T4</strain>
    </source>
</reference>
<dbReference type="Proteomes" id="UP000008177">
    <property type="component" value="Unplaced contigs"/>
</dbReference>
<organism evidence="1 2">
    <name type="scientific">Botryotinia fuckeliana (strain T4)</name>
    <name type="common">Noble rot fungus</name>
    <name type="synonym">Botrytis cinerea</name>
    <dbReference type="NCBI Taxonomy" id="999810"/>
    <lineage>
        <taxon>Eukaryota</taxon>
        <taxon>Fungi</taxon>
        <taxon>Dikarya</taxon>
        <taxon>Ascomycota</taxon>
        <taxon>Pezizomycotina</taxon>
        <taxon>Leotiomycetes</taxon>
        <taxon>Helotiales</taxon>
        <taxon>Sclerotiniaceae</taxon>
        <taxon>Botrytis</taxon>
    </lineage>
</organism>
<dbReference type="AlphaFoldDB" id="G2Y0I9"/>
<dbReference type="EMBL" id="FQ790281">
    <property type="protein sequence ID" value="CCD46154.1"/>
    <property type="molecule type" value="Genomic_DNA"/>
</dbReference>
<evidence type="ECO:0000313" key="1">
    <source>
        <dbReference type="EMBL" id="CCD46154.1"/>
    </source>
</evidence>
<accession>G2Y0I9</accession>
<protein>
    <submittedName>
        <fullName evidence="1">Uncharacterized protein</fullName>
    </submittedName>
</protein>
<dbReference type="InParanoid" id="G2Y0I9"/>
<sequence>MFLYKSQGTDLMDKMTVAASVSRLREYMQRALVISPKVMAYSQSSTYMMCFAECMSKPVACIDGYFAANTKEQNLYRPGTPLLKQHRSSANRSPLVGSRLTLYVRPA</sequence>
<name>G2Y0I9_BOTF4</name>
<dbReference type="HOGENOM" id="CLU_2209608_0_0_1"/>
<proteinExistence type="predicted"/>